<sequence>MMPYLDRSLSSLIVIYVQFSHDCLCPRRGDEGQALRPATPRPWHGHTKVKDAVSLNQNMPCPRGRVMEVKTTPDLPIRRGTR</sequence>
<feature type="region of interest" description="Disordered" evidence="1">
    <location>
        <begin position="56"/>
        <end position="82"/>
    </location>
</feature>
<name>A0AAV4HL86_9GAST</name>
<evidence type="ECO:0000313" key="2">
    <source>
        <dbReference type="EMBL" id="GFR98922.1"/>
    </source>
</evidence>
<protein>
    <recommendedName>
        <fullName evidence="4">Secreted protein</fullName>
    </recommendedName>
</protein>
<gene>
    <name evidence="2" type="ORF">ElyMa_006361500</name>
</gene>
<evidence type="ECO:0000313" key="3">
    <source>
        <dbReference type="Proteomes" id="UP000762676"/>
    </source>
</evidence>
<dbReference type="AlphaFoldDB" id="A0AAV4HL86"/>
<dbReference type="EMBL" id="BMAT01012774">
    <property type="protein sequence ID" value="GFR98922.1"/>
    <property type="molecule type" value="Genomic_DNA"/>
</dbReference>
<organism evidence="2 3">
    <name type="scientific">Elysia marginata</name>
    <dbReference type="NCBI Taxonomy" id="1093978"/>
    <lineage>
        <taxon>Eukaryota</taxon>
        <taxon>Metazoa</taxon>
        <taxon>Spiralia</taxon>
        <taxon>Lophotrochozoa</taxon>
        <taxon>Mollusca</taxon>
        <taxon>Gastropoda</taxon>
        <taxon>Heterobranchia</taxon>
        <taxon>Euthyneura</taxon>
        <taxon>Panpulmonata</taxon>
        <taxon>Sacoglossa</taxon>
        <taxon>Placobranchoidea</taxon>
        <taxon>Plakobranchidae</taxon>
        <taxon>Elysia</taxon>
    </lineage>
</organism>
<evidence type="ECO:0008006" key="4">
    <source>
        <dbReference type="Google" id="ProtNLM"/>
    </source>
</evidence>
<comment type="caution">
    <text evidence="2">The sequence shown here is derived from an EMBL/GenBank/DDBJ whole genome shotgun (WGS) entry which is preliminary data.</text>
</comment>
<keyword evidence="3" id="KW-1185">Reference proteome</keyword>
<accession>A0AAV4HL86</accession>
<reference evidence="2 3" key="1">
    <citation type="journal article" date="2021" name="Elife">
        <title>Chloroplast acquisition without the gene transfer in kleptoplastic sea slugs, Plakobranchus ocellatus.</title>
        <authorList>
            <person name="Maeda T."/>
            <person name="Takahashi S."/>
            <person name="Yoshida T."/>
            <person name="Shimamura S."/>
            <person name="Takaki Y."/>
            <person name="Nagai Y."/>
            <person name="Toyoda A."/>
            <person name="Suzuki Y."/>
            <person name="Arimoto A."/>
            <person name="Ishii H."/>
            <person name="Satoh N."/>
            <person name="Nishiyama T."/>
            <person name="Hasebe M."/>
            <person name="Maruyama T."/>
            <person name="Minagawa J."/>
            <person name="Obokata J."/>
            <person name="Shigenobu S."/>
        </authorList>
    </citation>
    <scope>NUCLEOTIDE SEQUENCE [LARGE SCALE GENOMIC DNA]</scope>
</reference>
<dbReference type="Proteomes" id="UP000762676">
    <property type="component" value="Unassembled WGS sequence"/>
</dbReference>
<evidence type="ECO:0000256" key="1">
    <source>
        <dbReference type="SAM" id="MobiDB-lite"/>
    </source>
</evidence>
<proteinExistence type="predicted"/>